<accession>A0A164FN65</accession>
<comment type="caution">
    <text evidence="1">The sequence shown here is derived from an EMBL/GenBank/DDBJ whole genome shotgun (WGS) entry which is preliminary data.</text>
</comment>
<keyword evidence="2" id="KW-1185">Reference proteome</keyword>
<dbReference type="Proteomes" id="UP000076858">
    <property type="component" value="Unassembled WGS sequence"/>
</dbReference>
<gene>
    <name evidence="1" type="ORF">APZ42_006881</name>
</gene>
<sequence length="66" mass="7847">MIFHELIQENLRFLTTFGFFELIKVVDLKFDEDHENVNLFSDRPTNQELFGILKPEVKPEVEIPLI</sequence>
<evidence type="ECO:0000313" key="2">
    <source>
        <dbReference type="Proteomes" id="UP000076858"/>
    </source>
</evidence>
<evidence type="ECO:0000313" key="1">
    <source>
        <dbReference type="EMBL" id="KZR97963.1"/>
    </source>
</evidence>
<protein>
    <submittedName>
        <fullName evidence="1">Uncharacterized protein</fullName>
    </submittedName>
</protein>
<dbReference type="EMBL" id="LRGB01019285">
    <property type="protein sequence ID" value="KZR97963.1"/>
    <property type="molecule type" value="Genomic_DNA"/>
</dbReference>
<organism evidence="1 2">
    <name type="scientific">Daphnia magna</name>
    <dbReference type="NCBI Taxonomy" id="35525"/>
    <lineage>
        <taxon>Eukaryota</taxon>
        <taxon>Metazoa</taxon>
        <taxon>Ecdysozoa</taxon>
        <taxon>Arthropoda</taxon>
        <taxon>Crustacea</taxon>
        <taxon>Branchiopoda</taxon>
        <taxon>Diplostraca</taxon>
        <taxon>Cladocera</taxon>
        <taxon>Anomopoda</taxon>
        <taxon>Daphniidae</taxon>
        <taxon>Daphnia</taxon>
    </lineage>
</organism>
<dbReference type="AlphaFoldDB" id="A0A164FN65"/>
<proteinExistence type="predicted"/>
<reference evidence="1 2" key="1">
    <citation type="submission" date="2016-03" db="EMBL/GenBank/DDBJ databases">
        <title>EvidentialGene: Evidence-directed Construction of Genes on Genomes.</title>
        <authorList>
            <person name="Gilbert D.G."/>
            <person name="Choi J.-H."/>
            <person name="Mockaitis K."/>
            <person name="Colbourne J."/>
            <person name="Pfrender M."/>
        </authorList>
    </citation>
    <scope>NUCLEOTIDE SEQUENCE [LARGE SCALE GENOMIC DNA]</scope>
    <source>
        <strain evidence="1 2">Xinb3</strain>
        <tissue evidence="1">Complete organism</tissue>
    </source>
</reference>
<name>A0A164FN65_9CRUS</name>